<evidence type="ECO:0000313" key="2">
    <source>
        <dbReference type="Proteomes" id="UP000092154"/>
    </source>
</evidence>
<organism evidence="1 2">
    <name type="scientific">Rhizopogon vinicolor AM-OR11-026</name>
    <dbReference type="NCBI Taxonomy" id="1314800"/>
    <lineage>
        <taxon>Eukaryota</taxon>
        <taxon>Fungi</taxon>
        <taxon>Dikarya</taxon>
        <taxon>Basidiomycota</taxon>
        <taxon>Agaricomycotina</taxon>
        <taxon>Agaricomycetes</taxon>
        <taxon>Agaricomycetidae</taxon>
        <taxon>Boletales</taxon>
        <taxon>Suillineae</taxon>
        <taxon>Rhizopogonaceae</taxon>
        <taxon>Rhizopogon</taxon>
    </lineage>
</organism>
<sequence>MRQDLVGAVLLHRQWETMSTPCLKFKVHSSPLTDQKNDTHLLAPPYRSGLDVRTGVPLGAHLFGLVMPQQSRGRGFWGHAPSRLQIYYVDERQSQVDLIYIPPTACMRTTGRVECVRVVPVSVHFKICDAHCRIHTGLCTSSSSLSVQFSSTHQCRSGIEQYLMFTTSLKD</sequence>
<protein>
    <submittedName>
        <fullName evidence="1">Uncharacterized protein</fullName>
    </submittedName>
</protein>
<dbReference type="AlphaFoldDB" id="A0A1B7MF56"/>
<name>A0A1B7MF56_9AGAM</name>
<accession>A0A1B7MF56</accession>
<evidence type="ECO:0000313" key="1">
    <source>
        <dbReference type="EMBL" id="OAX31235.1"/>
    </source>
</evidence>
<proteinExistence type="predicted"/>
<dbReference type="OrthoDB" id="10501071at2759"/>
<gene>
    <name evidence="1" type="ORF">K503DRAFT_105243</name>
</gene>
<keyword evidence="2" id="KW-1185">Reference proteome</keyword>
<dbReference type="InParanoid" id="A0A1B7MF56"/>
<reference evidence="1 2" key="1">
    <citation type="submission" date="2016-06" db="EMBL/GenBank/DDBJ databases">
        <title>Comparative genomics of the ectomycorrhizal sister species Rhizopogon vinicolor and Rhizopogon vesiculosus (Basidiomycota: Boletales) reveals a divergence of the mating type B locus.</title>
        <authorList>
            <consortium name="DOE Joint Genome Institute"/>
            <person name="Mujic A.B."/>
            <person name="Kuo A."/>
            <person name="Tritt A."/>
            <person name="Lipzen A."/>
            <person name="Chen C."/>
            <person name="Johnson J."/>
            <person name="Sharma A."/>
            <person name="Barry K."/>
            <person name="Grigoriev I.V."/>
            <person name="Spatafora J.W."/>
        </authorList>
    </citation>
    <scope>NUCLEOTIDE SEQUENCE [LARGE SCALE GENOMIC DNA]</scope>
    <source>
        <strain evidence="1 2">AM-OR11-026</strain>
    </source>
</reference>
<dbReference type="Proteomes" id="UP000092154">
    <property type="component" value="Unassembled WGS sequence"/>
</dbReference>
<dbReference type="EMBL" id="KV449506">
    <property type="protein sequence ID" value="OAX31235.1"/>
    <property type="molecule type" value="Genomic_DNA"/>
</dbReference>